<dbReference type="EMBL" id="MFFM01000038">
    <property type="protein sequence ID" value="OGF10489.1"/>
    <property type="molecule type" value="Genomic_DNA"/>
</dbReference>
<comment type="caution">
    <text evidence="1">The sequence shown here is derived from an EMBL/GenBank/DDBJ whole genome shotgun (WGS) entry which is preliminary data.</text>
</comment>
<gene>
    <name evidence="1" type="ORF">A2024_09065</name>
</gene>
<sequence>MKINIIFFSLQMLLFVNIAEIYAQQSKAALHNDKSTATSKSIENLCNTIPSMPEEGKIQAVINSFFMGIVLGDSDRVVAACRFSKEDKSKRQSLVKFTQLYKNVKSNEGKGSQYIEKPLWDLIWKVNKTINIKNNIQDIPVQIGFKTSPKKQIMVKVTKSGTLWYITDYQQIINFIEANRKIIKSINKDSRNEMQ</sequence>
<evidence type="ECO:0000313" key="1">
    <source>
        <dbReference type="EMBL" id="OGF10489.1"/>
    </source>
</evidence>
<proteinExistence type="predicted"/>
<dbReference type="Proteomes" id="UP000177230">
    <property type="component" value="Unassembled WGS sequence"/>
</dbReference>
<organism evidence="1 2">
    <name type="scientific">Candidatus Edwardsbacteria bacterium GWF2_54_11</name>
    <dbReference type="NCBI Taxonomy" id="1817851"/>
    <lineage>
        <taxon>Bacteria</taxon>
        <taxon>Candidatus Edwardsiibacteriota</taxon>
    </lineage>
</organism>
<evidence type="ECO:0000313" key="2">
    <source>
        <dbReference type="Proteomes" id="UP000177230"/>
    </source>
</evidence>
<reference evidence="1 2" key="1">
    <citation type="journal article" date="2016" name="Nat. Commun.">
        <title>Thousands of microbial genomes shed light on interconnected biogeochemical processes in an aquifer system.</title>
        <authorList>
            <person name="Anantharaman K."/>
            <person name="Brown C.T."/>
            <person name="Hug L.A."/>
            <person name="Sharon I."/>
            <person name="Castelle C.J."/>
            <person name="Probst A.J."/>
            <person name="Thomas B.C."/>
            <person name="Singh A."/>
            <person name="Wilkins M.J."/>
            <person name="Karaoz U."/>
            <person name="Brodie E.L."/>
            <person name="Williams K.H."/>
            <person name="Hubbard S.S."/>
            <person name="Banfield J.F."/>
        </authorList>
    </citation>
    <scope>NUCLEOTIDE SEQUENCE [LARGE SCALE GENOMIC DNA]</scope>
</reference>
<accession>A0A1F5R7S5</accession>
<dbReference type="AlphaFoldDB" id="A0A1F5R7S5"/>
<name>A0A1F5R7S5_9BACT</name>
<protein>
    <submittedName>
        <fullName evidence="1">Uncharacterized protein</fullName>
    </submittedName>
</protein>